<gene>
    <name evidence="1" type="ORF">PHATR_37009</name>
</gene>
<dbReference type="GeneID" id="7204465"/>
<dbReference type="HOGENOM" id="CLU_465018_0_0_1"/>
<dbReference type="OrthoDB" id="46279at2759"/>
<reference evidence="2" key="2">
    <citation type="submission" date="2008-08" db="EMBL/GenBank/DDBJ databases">
        <authorList>
            <consortium name="Diatom Consortium"/>
            <person name="Grigoriev I."/>
            <person name="Grimwood J."/>
            <person name="Kuo A."/>
            <person name="Otillar R.P."/>
            <person name="Salamov A."/>
            <person name="Detter J.C."/>
            <person name="Lindquist E."/>
            <person name="Shapiro H."/>
            <person name="Lucas S."/>
            <person name="Glavina del Rio T."/>
            <person name="Pitluck S."/>
            <person name="Rokhsar D."/>
            <person name="Bowler C."/>
        </authorList>
    </citation>
    <scope>GENOME REANNOTATION</scope>
    <source>
        <strain evidence="2">CCAP 1055/1</strain>
    </source>
</reference>
<protein>
    <submittedName>
        <fullName evidence="1">Uncharacterized protein</fullName>
    </submittedName>
</protein>
<reference evidence="1 2" key="1">
    <citation type="journal article" date="2008" name="Nature">
        <title>The Phaeodactylum genome reveals the evolutionary history of diatom genomes.</title>
        <authorList>
            <person name="Bowler C."/>
            <person name="Allen A.E."/>
            <person name="Badger J.H."/>
            <person name="Grimwood J."/>
            <person name="Jabbari K."/>
            <person name="Kuo A."/>
            <person name="Maheswari U."/>
            <person name="Martens C."/>
            <person name="Maumus F."/>
            <person name="Otillar R.P."/>
            <person name="Rayko E."/>
            <person name="Salamov A."/>
            <person name="Vandepoele K."/>
            <person name="Beszteri B."/>
            <person name="Gruber A."/>
            <person name="Heijde M."/>
            <person name="Katinka M."/>
            <person name="Mock T."/>
            <person name="Valentin K."/>
            <person name="Verret F."/>
            <person name="Berges J.A."/>
            <person name="Brownlee C."/>
            <person name="Cadoret J.P."/>
            <person name="Chiovitti A."/>
            <person name="Choi C.J."/>
            <person name="Coesel S."/>
            <person name="De Martino A."/>
            <person name="Detter J.C."/>
            <person name="Durkin C."/>
            <person name="Falciatore A."/>
            <person name="Fournet J."/>
            <person name="Haruta M."/>
            <person name="Huysman M.J."/>
            <person name="Jenkins B.D."/>
            <person name="Jiroutova K."/>
            <person name="Jorgensen R.E."/>
            <person name="Joubert Y."/>
            <person name="Kaplan A."/>
            <person name="Kroger N."/>
            <person name="Kroth P.G."/>
            <person name="La Roche J."/>
            <person name="Lindquist E."/>
            <person name="Lommer M."/>
            <person name="Martin-Jezequel V."/>
            <person name="Lopez P.J."/>
            <person name="Lucas S."/>
            <person name="Mangogna M."/>
            <person name="McGinnis K."/>
            <person name="Medlin L.K."/>
            <person name="Montsant A."/>
            <person name="Oudot-Le Secq M.P."/>
            <person name="Napoli C."/>
            <person name="Obornik M."/>
            <person name="Parker M.S."/>
            <person name="Petit J.L."/>
            <person name="Porcel B.M."/>
            <person name="Poulsen N."/>
            <person name="Robison M."/>
            <person name="Rychlewski L."/>
            <person name="Rynearson T.A."/>
            <person name="Schmutz J."/>
            <person name="Shapiro H."/>
            <person name="Siaut M."/>
            <person name="Stanley M."/>
            <person name="Sussman M.R."/>
            <person name="Taylor A.R."/>
            <person name="Vardi A."/>
            <person name="von Dassow P."/>
            <person name="Vyverman W."/>
            <person name="Willis A."/>
            <person name="Wyrwicz L.S."/>
            <person name="Rokhsar D.S."/>
            <person name="Weissenbach J."/>
            <person name="Armbrust E.V."/>
            <person name="Green B.R."/>
            <person name="Van de Peer Y."/>
            <person name="Grigoriev I.V."/>
        </authorList>
    </citation>
    <scope>NUCLEOTIDE SEQUENCE [LARGE SCALE GENOMIC DNA]</scope>
    <source>
        <strain evidence="1 2">CCAP 1055/1</strain>
    </source>
</reference>
<proteinExistence type="predicted"/>
<dbReference type="eggNOG" id="ENOG502QXRP">
    <property type="taxonomic scope" value="Eukaryota"/>
</dbReference>
<dbReference type="PaxDb" id="2850-Phatr37009"/>
<evidence type="ECO:0000313" key="1">
    <source>
        <dbReference type="EMBL" id="ACI65441.1"/>
    </source>
</evidence>
<keyword evidence="2" id="KW-1185">Reference proteome</keyword>
<dbReference type="OMA" id="YKSHWAY"/>
<sequence>MNYAEDRRDRRARHGTDGLWNDYKNALDAQNHVLLGQTLRDVGWNRRALFHYAQALLGCTHARREGELDTELPNRVGDYAQMAELAGYPELGILAIAAYRGSFSETTVDRQGAAIDRNGWNGKDRQTWLSQHEAGLSSHCGCGDTQCGYASYTIIQWKKTALDLFLVDLKDFLEEQQQRIDNNTIALTAHGILAKQAKQQELPEMITLPQIFAFWTDSCDTVVDEKSRSYRPLPTTLQLLWTKLLYSVCPSLALYAVIHLPLRDNTTFCAAYKSHWAYQVFLRALVLGERIKPHRRAILPFYHIPIWDLLFGLDQRNDYDSSLCLPSNTERHRRQRQIHMFTSRLRTIATAAETPISEAQSHFYFAPNPANHHRPLYIAGDSHVLSLAWQTLWIAPNQPRLVVPLVVTGLKAWHVQSNVRFFTRANLDVLLQRFPRSEKTILVSAGEIDCREGLGGPALEGYRQSCVEDVTRTVSAYVQGLVDLRTRHGLEQLLVLPVAPQMVRSTGRATGQASRRETIQVWNKTLQALLPRAGVFFLDYADDVRLGDNEEYVLNQVYNADSTHMNSAFVLHLELAIRRCGCDMSLL</sequence>
<dbReference type="InParanoid" id="B5Y499"/>
<dbReference type="KEGG" id="pti:PHATR_37009"/>
<dbReference type="Proteomes" id="UP000000759">
    <property type="component" value="Chromosome 11"/>
</dbReference>
<evidence type="ECO:0000313" key="2">
    <source>
        <dbReference type="Proteomes" id="UP000000759"/>
    </source>
</evidence>
<organism evidence="1 2">
    <name type="scientific">Phaeodactylum tricornutum (strain CCAP 1055/1)</name>
    <dbReference type="NCBI Taxonomy" id="556484"/>
    <lineage>
        <taxon>Eukaryota</taxon>
        <taxon>Sar</taxon>
        <taxon>Stramenopiles</taxon>
        <taxon>Ochrophyta</taxon>
        <taxon>Bacillariophyta</taxon>
        <taxon>Bacillariophyceae</taxon>
        <taxon>Bacillariophycidae</taxon>
        <taxon>Naviculales</taxon>
        <taxon>Phaeodactylaceae</taxon>
        <taxon>Phaeodactylum</taxon>
    </lineage>
</organism>
<dbReference type="EMBL" id="CP001141">
    <property type="protein sequence ID" value="ACI65441.1"/>
    <property type="molecule type" value="Genomic_DNA"/>
</dbReference>
<dbReference type="RefSeq" id="XP_002185971.1">
    <property type="nucleotide sequence ID" value="XM_002185935.1"/>
</dbReference>
<accession>B5Y499</accession>
<dbReference type="AlphaFoldDB" id="B5Y499"/>
<name>B5Y499_PHATC</name>